<gene>
    <name evidence="6" type="ORF">C7380_11040</name>
</gene>
<evidence type="ECO:0000256" key="3">
    <source>
        <dbReference type="ARBA" id="ARBA00022741"/>
    </source>
</evidence>
<dbReference type="InterPro" id="IPR050319">
    <property type="entry name" value="ABC_transp_ATP-bind"/>
</dbReference>
<dbReference type="Pfam" id="PF00005">
    <property type="entry name" value="ABC_tran"/>
    <property type="match status" value="1"/>
</dbReference>
<evidence type="ECO:0000313" key="7">
    <source>
        <dbReference type="Proteomes" id="UP000245921"/>
    </source>
</evidence>
<evidence type="ECO:0000313" key="6">
    <source>
        <dbReference type="EMBL" id="PWJ92047.1"/>
    </source>
</evidence>
<evidence type="ECO:0000256" key="2">
    <source>
        <dbReference type="ARBA" id="ARBA00022448"/>
    </source>
</evidence>
<dbReference type="GO" id="GO:0015833">
    <property type="term" value="P:peptide transport"/>
    <property type="evidence" value="ECO:0007669"/>
    <property type="project" value="InterPro"/>
</dbReference>
<dbReference type="GO" id="GO:0055085">
    <property type="term" value="P:transmembrane transport"/>
    <property type="evidence" value="ECO:0007669"/>
    <property type="project" value="UniProtKB-ARBA"/>
</dbReference>
<dbReference type="PANTHER" id="PTHR43776:SF7">
    <property type="entry name" value="D,D-DIPEPTIDE TRANSPORT ATP-BINDING PROTEIN DDPF-RELATED"/>
    <property type="match status" value="1"/>
</dbReference>
<organism evidence="6 7">
    <name type="scientific">Oceanotoga teriensis</name>
    <dbReference type="NCBI Taxonomy" id="515440"/>
    <lineage>
        <taxon>Bacteria</taxon>
        <taxon>Thermotogati</taxon>
        <taxon>Thermotogota</taxon>
        <taxon>Thermotogae</taxon>
        <taxon>Petrotogales</taxon>
        <taxon>Petrotogaceae</taxon>
        <taxon>Oceanotoga</taxon>
    </lineage>
</organism>
<dbReference type="InterPro" id="IPR027417">
    <property type="entry name" value="P-loop_NTPase"/>
</dbReference>
<proteinExistence type="inferred from homology"/>
<accession>A0AA45HID5</accession>
<reference evidence="6 7" key="1">
    <citation type="submission" date="2018-05" db="EMBL/GenBank/DDBJ databases">
        <title>Genomic Encyclopedia of Type Strains, Phase IV (KMG-IV): sequencing the most valuable type-strain genomes for metagenomic binning, comparative biology and taxonomic classification.</title>
        <authorList>
            <person name="Goeker M."/>
        </authorList>
    </citation>
    <scope>NUCLEOTIDE SEQUENCE [LARGE SCALE GENOMIC DNA]</scope>
    <source>
        <strain evidence="6 7">DSM 24906</strain>
    </source>
</reference>
<dbReference type="InterPro" id="IPR003439">
    <property type="entry name" value="ABC_transporter-like_ATP-bd"/>
</dbReference>
<evidence type="ECO:0000256" key="4">
    <source>
        <dbReference type="ARBA" id="ARBA00022840"/>
    </source>
</evidence>
<feature type="domain" description="ABC transporter" evidence="5">
    <location>
        <begin position="7"/>
        <end position="254"/>
    </location>
</feature>
<dbReference type="EMBL" id="QGGI01000010">
    <property type="protein sequence ID" value="PWJ92047.1"/>
    <property type="molecule type" value="Genomic_DNA"/>
</dbReference>
<keyword evidence="2" id="KW-0813">Transport</keyword>
<dbReference type="FunFam" id="3.40.50.300:FF:000016">
    <property type="entry name" value="Oligopeptide ABC transporter ATP-binding component"/>
    <property type="match status" value="1"/>
</dbReference>
<dbReference type="PROSITE" id="PS50893">
    <property type="entry name" value="ABC_TRANSPORTER_2"/>
    <property type="match status" value="1"/>
</dbReference>
<comment type="similarity">
    <text evidence="1">Belongs to the ABC transporter superfamily.</text>
</comment>
<dbReference type="Proteomes" id="UP000245921">
    <property type="component" value="Unassembled WGS sequence"/>
</dbReference>
<name>A0AA45HID5_9BACT</name>
<dbReference type="InterPro" id="IPR013563">
    <property type="entry name" value="Oligopep_ABC_C"/>
</dbReference>
<evidence type="ECO:0000256" key="1">
    <source>
        <dbReference type="ARBA" id="ARBA00005417"/>
    </source>
</evidence>
<dbReference type="GO" id="GO:0005524">
    <property type="term" value="F:ATP binding"/>
    <property type="evidence" value="ECO:0007669"/>
    <property type="project" value="UniProtKB-KW"/>
</dbReference>
<dbReference type="InterPro" id="IPR003593">
    <property type="entry name" value="AAA+_ATPase"/>
</dbReference>
<dbReference type="PANTHER" id="PTHR43776">
    <property type="entry name" value="TRANSPORT ATP-BINDING PROTEIN"/>
    <property type="match status" value="1"/>
</dbReference>
<dbReference type="Gene3D" id="3.40.50.300">
    <property type="entry name" value="P-loop containing nucleotide triphosphate hydrolases"/>
    <property type="match status" value="1"/>
</dbReference>
<comment type="caution">
    <text evidence="6">The sequence shown here is derived from an EMBL/GenBank/DDBJ whole genome shotgun (WGS) entry which is preliminary data.</text>
</comment>
<dbReference type="NCBIfam" id="TIGR01727">
    <property type="entry name" value="oligo_HPY"/>
    <property type="match status" value="1"/>
</dbReference>
<dbReference type="Pfam" id="PF08352">
    <property type="entry name" value="oligo_HPY"/>
    <property type="match status" value="1"/>
</dbReference>
<sequence>MSFPTIIQFKNIQKTFTIRKGIKSYKLYALRDINLEVKEGEVISLVGESGSGKTTLLRLIARIYTETDGEIYYKNKKLPKKINGKKNLEYRRDVQMIFQDPFSSLNPIKKIYSILKRPLKIHKFDNTENRVIKALEEVELTPIDSYINKYPHELSGGQRQRVVIARSIITRPTIILADEPTSMLDVSIRAGIMNLLLKIREDLNTTYIHVTHDLAAARYISDRIAVMYAGMIMEIGNADEIVLNPLHPYTQLLKKAAPNPDKLEQEELGDTGELPDTINIPKGCPFYDRCPKKMDICNKKIPEVYNIKERQVRCFLYKKEV</sequence>
<evidence type="ECO:0000259" key="5">
    <source>
        <dbReference type="PROSITE" id="PS50893"/>
    </source>
</evidence>
<dbReference type="PROSITE" id="PS00211">
    <property type="entry name" value="ABC_TRANSPORTER_1"/>
    <property type="match status" value="1"/>
</dbReference>
<dbReference type="RefSeq" id="WP_109604969.1">
    <property type="nucleotide sequence ID" value="NZ_QGGI01000010.1"/>
</dbReference>
<dbReference type="SUPFAM" id="SSF52540">
    <property type="entry name" value="P-loop containing nucleoside triphosphate hydrolases"/>
    <property type="match status" value="1"/>
</dbReference>
<protein>
    <submittedName>
        <fullName evidence="6">Peptide/nickel transport system ATP-binding protein</fullName>
    </submittedName>
</protein>
<dbReference type="CDD" id="cd03257">
    <property type="entry name" value="ABC_NikE_OppD_transporters"/>
    <property type="match status" value="1"/>
</dbReference>
<keyword evidence="4 6" id="KW-0067">ATP-binding</keyword>
<keyword evidence="3" id="KW-0547">Nucleotide-binding</keyword>
<keyword evidence="7" id="KW-1185">Reference proteome</keyword>
<dbReference type="GO" id="GO:0016887">
    <property type="term" value="F:ATP hydrolysis activity"/>
    <property type="evidence" value="ECO:0007669"/>
    <property type="project" value="InterPro"/>
</dbReference>
<dbReference type="SMART" id="SM00382">
    <property type="entry name" value="AAA"/>
    <property type="match status" value="1"/>
</dbReference>
<dbReference type="InterPro" id="IPR017871">
    <property type="entry name" value="ABC_transporter-like_CS"/>
</dbReference>
<dbReference type="AlphaFoldDB" id="A0AA45HID5"/>